<protein>
    <recommendedName>
        <fullName evidence="4">BART domain-containing protein</fullName>
    </recommendedName>
</protein>
<feature type="compositionally biased region" description="Basic and acidic residues" evidence="1">
    <location>
        <begin position="34"/>
        <end position="61"/>
    </location>
</feature>
<dbReference type="Proteomes" id="UP001497482">
    <property type="component" value="Chromosome 2"/>
</dbReference>
<feature type="region of interest" description="Disordered" evidence="1">
    <location>
        <begin position="25"/>
        <end position="117"/>
    </location>
</feature>
<feature type="compositionally biased region" description="Low complexity" evidence="1">
    <location>
        <begin position="101"/>
        <end position="112"/>
    </location>
</feature>
<gene>
    <name evidence="2" type="ORF">KC01_LOCUS21656</name>
</gene>
<dbReference type="EMBL" id="OZ035824">
    <property type="protein sequence ID" value="CAL1592404.1"/>
    <property type="molecule type" value="Genomic_DNA"/>
</dbReference>
<sequence>MRTCGVAPDCSPQIGAELNVGGVKRLTPPTLSSAERELGIEDCAYDREGEEAEEKKSEVAGRMENFPMPSKETRLQERKRRRKQKGKQDLEVVPPKSIRLSESVSEASAKAESLPEVGTGNGEDSLLMDTLTAARWCGTRSFKGKLYLPQVITMNKEDSLRAVEMLCMCDGLDEEYKEDLSEPFMFMFSLQADYEEFCKEMMDKRQLQVFSGFEMR</sequence>
<accession>A0AAV2KYG9</accession>
<dbReference type="AlphaFoldDB" id="A0AAV2KYG9"/>
<evidence type="ECO:0000256" key="1">
    <source>
        <dbReference type="SAM" id="MobiDB-lite"/>
    </source>
</evidence>
<evidence type="ECO:0000313" key="2">
    <source>
        <dbReference type="EMBL" id="CAL1592404.1"/>
    </source>
</evidence>
<reference evidence="2 3" key="1">
    <citation type="submission" date="2024-04" db="EMBL/GenBank/DDBJ databases">
        <authorList>
            <person name="Waldvogel A.-M."/>
            <person name="Schoenle A."/>
        </authorList>
    </citation>
    <scope>NUCLEOTIDE SEQUENCE [LARGE SCALE GENOMIC DNA]</scope>
</reference>
<keyword evidence="3" id="KW-1185">Reference proteome</keyword>
<evidence type="ECO:0008006" key="4">
    <source>
        <dbReference type="Google" id="ProtNLM"/>
    </source>
</evidence>
<proteinExistence type="predicted"/>
<name>A0AAV2KYG9_KNICA</name>
<evidence type="ECO:0000313" key="3">
    <source>
        <dbReference type="Proteomes" id="UP001497482"/>
    </source>
</evidence>
<organism evidence="2 3">
    <name type="scientific">Knipowitschia caucasica</name>
    <name type="common">Caucasian dwarf goby</name>
    <name type="synonym">Pomatoschistus caucasicus</name>
    <dbReference type="NCBI Taxonomy" id="637954"/>
    <lineage>
        <taxon>Eukaryota</taxon>
        <taxon>Metazoa</taxon>
        <taxon>Chordata</taxon>
        <taxon>Craniata</taxon>
        <taxon>Vertebrata</taxon>
        <taxon>Euteleostomi</taxon>
        <taxon>Actinopterygii</taxon>
        <taxon>Neopterygii</taxon>
        <taxon>Teleostei</taxon>
        <taxon>Neoteleostei</taxon>
        <taxon>Acanthomorphata</taxon>
        <taxon>Gobiaria</taxon>
        <taxon>Gobiiformes</taxon>
        <taxon>Gobioidei</taxon>
        <taxon>Gobiidae</taxon>
        <taxon>Gobiinae</taxon>
        <taxon>Knipowitschia</taxon>
    </lineage>
</organism>